<evidence type="ECO:0000313" key="2">
    <source>
        <dbReference type="EMBL" id="MPL82839.1"/>
    </source>
</evidence>
<name>A0A644UUV2_9ZZZZ</name>
<gene>
    <name evidence="2" type="ORF">SDC9_28788</name>
</gene>
<dbReference type="EMBL" id="VSSQ01000168">
    <property type="protein sequence ID" value="MPL82839.1"/>
    <property type="molecule type" value="Genomic_DNA"/>
</dbReference>
<sequence length="520" mass="55772">MRQLSAVGLHVEPIIFAGFLTRRWSGRGKSLPFRFCTGPCFATGAPGPLRHAGGASALPLAADPDPGDGAVVAHHDRREQLFPEVLRPHRALRDERRRAKVDGDQVGLHPRRDVADKPVDLQRPGRALRRQPPQLRGVQRMVTQLRHLIGCGHGAQHRETRAAAGVGGQPHPQPGGGHPGHVEKPRANEGVRGRAMGQRRADLLQPHDLARLEMDGVAIDPVLAEKAEGLVGVEVVARLGKEALHPGDLVELLAQMGLHQAIGMLGPERAKRAQLLGRRCRRETRRDDIAQPVAPVPACEQRRAFVIGRLCGVAQPVGGVPVHAGAPAEHAHAARAGLLEIGVDARRMDCAIAAHRGSAVAQRQIEIERRDVGGMARIGKAGLGREGVAVEPVDQPLAPARDHLRLRVMHMGVDEARRDQLPAEVGDLRARVSGAQRLGLAHGGDLAVLDRHRTAGEMARRGGPLGHRVALEADHLSDQQFHRACPLFPPHARAAPVREQPGAGAGLFRRRPLAPAAAPG</sequence>
<proteinExistence type="predicted"/>
<protein>
    <submittedName>
        <fullName evidence="2">Uncharacterized protein</fullName>
    </submittedName>
</protein>
<organism evidence="2">
    <name type="scientific">bioreactor metagenome</name>
    <dbReference type="NCBI Taxonomy" id="1076179"/>
    <lineage>
        <taxon>unclassified sequences</taxon>
        <taxon>metagenomes</taxon>
        <taxon>ecological metagenomes</taxon>
    </lineage>
</organism>
<reference evidence="2" key="1">
    <citation type="submission" date="2019-08" db="EMBL/GenBank/DDBJ databases">
        <authorList>
            <person name="Kucharzyk K."/>
            <person name="Murdoch R.W."/>
            <person name="Higgins S."/>
            <person name="Loffler F."/>
        </authorList>
    </citation>
    <scope>NUCLEOTIDE SEQUENCE</scope>
</reference>
<feature type="region of interest" description="Disordered" evidence="1">
    <location>
        <begin position="156"/>
        <end position="196"/>
    </location>
</feature>
<accession>A0A644UUV2</accession>
<evidence type="ECO:0000256" key="1">
    <source>
        <dbReference type="SAM" id="MobiDB-lite"/>
    </source>
</evidence>
<feature type="compositionally biased region" description="Basic and acidic residues" evidence="1">
    <location>
        <begin position="180"/>
        <end position="192"/>
    </location>
</feature>
<dbReference type="AlphaFoldDB" id="A0A644UUV2"/>
<comment type="caution">
    <text evidence="2">The sequence shown here is derived from an EMBL/GenBank/DDBJ whole genome shotgun (WGS) entry which is preliminary data.</text>
</comment>